<feature type="domain" description="Condensation" evidence="1">
    <location>
        <begin position="31"/>
        <end position="427"/>
    </location>
</feature>
<comment type="caution">
    <text evidence="2">The sequence shown here is derived from an EMBL/GenBank/DDBJ whole genome shotgun (WGS) entry which is preliminary data.</text>
</comment>
<dbReference type="InterPro" id="IPR023213">
    <property type="entry name" value="CAT-like_dom_sf"/>
</dbReference>
<keyword evidence="3" id="KW-1185">Reference proteome</keyword>
<proteinExistence type="predicted"/>
<dbReference type="Pfam" id="PF00668">
    <property type="entry name" value="Condensation"/>
    <property type="match status" value="1"/>
</dbReference>
<sequence length="429" mass="48001">MNFKQSYVRHLSEIEQAFTFSNESFPLSVVCALHLTSGPDSQSLKVALQQLQARHVLLRSGIVKKYGGFYFQLLNPNSPVELSLINRTNEDTWRSVTEDALNTTFDIAGPLMKCWYLPSPEKAKCELIVCFHHAIIDGISARLLLHELLSLAAGLSLPESSEVPAISKFPSSFQKWNLAKRLVGFLGRQMKDEWRYKNKGVTAPIPSNSTNAILSFKLSPEVSRKLSLRIGREGLSLNSVLLAAIVQKVYHHRHFDKGNRLARVISFADLRSSMLPPVSEKELGCNISMLRLSIPITPQQSVLSLATNIRNNIYKASRQGDVFLMSKMSKYVIKMVLNLKNMRLGVAALSFIGKLDLESNYGSIQLHNVNAFISNNPLGPEFSAFGKILFGSISLDFNYLTSEMEAYQAEKIMGEIKENLEEIANAPYK</sequence>
<dbReference type="Proteomes" id="UP000664480">
    <property type="component" value="Unassembled WGS sequence"/>
</dbReference>
<dbReference type="PANTHER" id="PTHR28037:SF1">
    <property type="entry name" value="ALCOHOL O-ACETYLTRANSFERASE 1-RELATED"/>
    <property type="match status" value="1"/>
</dbReference>
<dbReference type="InterPro" id="IPR001242">
    <property type="entry name" value="Condensation_dom"/>
</dbReference>
<dbReference type="EMBL" id="JAFKCU010000001">
    <property type="protein sequence ID" value="MBN7814588.1"/>
    <property type="molecule type" value="Genomic_DNA"/>
</dbReference>
<accession>A0ABS3CBV4</accession>
<dbReference type="PANTHER" id="PTHR28037">
    <property type="entry name" value="ALCOHOL O-ACETYLTRANSFERASE 1-RELATED"/>
    <property type="match status" value="1"/>
</dbReference>
<gene>
    <name evidence="2" type="ORF">J0A69_04070</name>
</gene>
<dbReference type="Gene3D" id="3.30.559.10">
    <property type="entry name" value="Chloramphenicol acetyltransferase-like domain"/>
    <property type="match status" value="1"/>
</dbReference>
<dbReference type="RefSeq" id="WP_206585227.1">
    <property type="nucleotide sequence ID" value="NZ_JAFKCU010000001.1"/>
</dbReference>
<evidence type="ECO:0000313" key="3">
    <source>
        <dbReference type="Proteomes" id="UP000664480"/>
    </source>
</evidence>
<dbReference type="Gene3D" id="3.30.559.30">
    <property type="entry name" value="Nonribosomal peptide synthetase, condensation domain"/>
    <property type="match status" value="1"/>
</dbReference>
<name>A0ABS3CBV4_9BACT</name>
<protein>
    <recommendedName>
        <fullName evidence="1">Condensation domain-containing protein</fullName>
    </recommendedName>
</protein>
<evidence type="ECO:0000259" key="1">
    <source>
        <dbReference type="Pfam" id="PF00668"/>
    </source>
</evidence>
<reference evidence="2 3" key="1">
    <citation type="submission" date="2021-03" db="EMBL/GenBank/DDBJ databases">
        <title>novel species isolated from a fishpond in China.</title>
        <authorList>
            <person name="Lu H."/>
            <person name="Cai Z."/>
        </authorList>
    </citation>
    <scope>NUCLEOTIDE SEQUENCE [LARGE SCALE GENOMIC DNA]</scope>
    <source>
        <strain evidence="2 3">YJ13C</strain>
    </source>
</reference>
<organism evidence="2 3">
    <name type="scientific">Algoriphagus pacificus</name>
    <dbReference type="NCBI Taxonomy" id="2811234"/>
    <lineage>
        <taxon>Bacteria</taxon>
        <taxon>Pseudomonadati</taxon>
        <taxon>Bacteroidota</taxon>
        <taxon>Cytophagia</taxon>
        <taxon>Cytophagales</taxon>
        <taxon>Cyclobacteriaceae</taxon>
        <taxon>Algoriphagus</taxon>
    </lineage>
</organism>
<dbReference type="InterPro" id="IPR052058">
    <property type="entry name" value="Alcohol_O-acetyltransferase"/>
</dbReference>
<evidence type="ECO:0000313" key="2">
    <source>
        <dbReference type="EMBL" id="MBN7814588.1"/>
    </source>
</evidence>
<dbReference type="SUPFAM" id="SSF52777">
    <property type="entry name" value="CoA-dependent acyltransferases"/>
    <property type="match status" value="2"/>
</dbReference>